<keyword evidence="2 6" id="KW-0853">WD repeat</keyword>
<dbReference type="PANTHER" id="PTHR15052:SF2">
    <property type="entry name" value="GENERAL TRANSCRIPTION FACTOR 3C POLYPEPTIDE 2"/>
    <property type="match status" value="1"/>
</dbReference>
<dbReference type="PROSITE" id="PS50082">
    <property type="entry name" value="WD_REPEATS_2"/>
    <property type="match status" value="1"/>
</dbReference>
<feature type="region of interest" description="Disordered" evidence="7">
    <location>
        <begin position="206"/>
        <end position="249"/>
    </location>
</feature>
<protein>
    <submittedName>
        <fullName evidence="9 10">General transcription factor 3C polypeptide 2</fullName>
    </submittedName>
</protein>
<dbReference type="AlphaFoldDB" id="A0AAJ7TGE0"/>
<keyword evidence="8" id="KW-1185">Reference proteome</keyword>
<evidence type="ECO:0000256" key="7">
    <source>
        <dbReference type="SAM" id="MobiDB-lite"/>
    </source>
</evidence>
<evidence type="ECO:0000313" key="11">
    <source>
        <dbReference type="RefSeq" id="XP_032817378.1"/>
    </source>
</evidence>
<keyword evidence="3" id="KW-0677">Repeat</keyword>
<feature type="compositionally biased region" description="Polar residues" evidence="7">
    <location>
        <begin position="121"/>
        <end position="134"/>
    </location>
</feature>
<dbReference type="Gene3D" id="2.130.10.10">
    <property type="entry name" value="YVTN repeat-like/Quinoprotein amine dehydrogenase"/>
    <property type="match status" value="1"/>
</dbReference>
<organism evidence="8 10">
    <name type="scientific">Petromyzon marinus</name>
    <name type="common">Sea lamprey</name>
    <dbReference type="NCBI Taxonomy" id="7757"/>
    <lineage>
        <taxon>Eukaryota</taxon>
        <taxon>Metazoa</taxon>
        <taxon>Chordata</taxon>
        <taxon>Craniata</taxon>
        <taxon>Vertebrata</taxon>
        <taxon>Cyclostomata</taxon>
        <taxon>Hyperoartia</taxon>
        <taxon>Petromyzontiformes</taxon>
        <taxon>Petromyzontidae</taxon>
        <taxon>Petromyzon</taxon>
    </lineage>
</organism>
<dbReference type="CTD" id="2976"/>
<evidence type="ECO:0000256" key="6">
    <source>
        <dbReference type="PROSITE-ProRule" id="PRU00221"/>
    </source>
</evidence>
<name>A0AAJ7TGE0_PETMA</name>
<feature type="compositionally biased region" description="Acidic residues" evidence="7">
    <location>
        <begin position="367"/>
        <end position="378"/>
    </location>
</feature>
<dbReference type="InterPro" id="IPR036322">
    <property type="entry name" value="WD40_repeat_dom_sf"/>
</dbReference>
<dbReference type="RefSeq" id="XP_032817376.1">
    <property type="nucleotide sequence ID" value="XM_032961485.1"/>
</dbReference>
<dbReference type="SMART" id="SM00320">
    <property type="entry name" value="WD40"/>
    <property type="match status" value="4"/>
</dbReference>
<feature type="region of interest" description="Disordered" evidence="7">
    <location>
        <begin position="328"/>
        <end position="412"/>
    </location>
</feature>
<proteinExistence type="predicted"/>
<feature type="compositionally biased region" description="Basic and acidic residues" evidence="7">
    <location>
        <begin position="398"/>
        <end position="409"/>
    </location>
</feature>
<dbReference type="PROSITE" id="PS00678">
    <property type="entry name" value="WD_REPEATS_1"/>
    <property type="match status" value="1"/>
</dbReference>
<dbReference type="InterPro" id="IPR001680">
    <property type="entry name" value="WD40_rpt"/>
</dbReference>
<dbReference type="GO" id="GO:0005634">
    <property type="term" value="C:nucleus"/>
    <property type="evidence" value="ECO:0007669"/>
    <property type="project" value="UniProtKB-SubCell"/>
</dbReference>
<gene>
    <name evidence="9 10 11" type="primary">GTF3C2</name>
</gene>
<dbReference type="RefSeq" id="XP_032817377.1">
    <property type="nucleotide sequence ID" value="XM_032961486.1"/>
</dbReference>
<keyword evidence="5" id="KW-0539">Nucleus</keyword>
<evidence type="ECO:0000313" key="9">
    <source>
        <dbReference type="RefSeq" id="XP_032817376.1"/>
    </source>
</evidence>
<evidence type="ECO:0000256" key="5">
    <source>
        <dbReference type="ARBA" id="ARBA00023242"/>
    </source>
</evidence>
<dbReference type="InterPro" id="IPR052416">
    <property type="entry name" value="GTF3C_component"/>
</dbReference>
<comment type="subcellular location">
    <subcellularLocation>
        <location evidence="1">Nucleus</location>
    </subcellularLocation>
</comment>
<dbReference type="GO" id="GO:0006383">
    <property type="term" value="P:transcription by RNA polymerase III"/>
    <property type="evidence" value="ECO:0007669"/>
    <property type="project" value="TreeGrafter"/>
</dbReference>
<feature type="region of interest" description="Disordered" evidence="7">
    <location>
        <begin position="112"/>
        <end position="162"/>
    </location>
</feature>
<dbReference type="Proteomes" id="UP001318040">
    <property type="component" value="Chromosome 27"/>
</dbReference>
<dbReference type="RefSeq" id="XP_032817378.1">
    <property type="nucleotide sequence ID" value="XM_032961487.1"/>
</dbReference>
<evidence type="ECO:0000256" key="3">
    <source>
        <dbReference type="ARBA" id="ARBA00022737"/>
    </source>
</evidence>
<evidence type="ECO:0000313" key="8">
    <source>
        <dbReference type="Proteomes" id="UP001318040"/>
    </source>
</evidence>
<feature type="region of interest" description="Disordered" evidence="7">
    <location>
        <begin position="261"/>
        <end position="309"/>
    </location>
</feature>
<feature type="compositionally biased region" description="Basic and acidic residues" evidence="7">
    <location>
        <begin position="348"/>
        <end position="366"/>
    </location>
</feature>
<dbReference type="InterPro" id="IPR015943">
    <property type="entry name" value="WD40/YVTN_repeat-like_dom_sf"/>
</dbReference>
<sequence length="1017" mass="113039">MEACDKSDCSTNQEQQHSSEIVAGFSAVAHLDENRNAELDSGHQLNVKYSNAGNDDALQTLIAESPANNFTSHSQNESEHLEEREMVEPMLCSSLSTDKQLGCSERRKILTDSCDPGSLASKGQSSPGTLMTQSGGTGDIYDGLAPPTRGLPQDTHSEEDYSRPMENLIRDQSKSSLHNISEAAVHLVHLETTTLENVHQPCFPKDQFVGESKGRPRGRGFRDRGGRRGRGRGRGIQSLCKRDTDTHPNVLPESAVQFVDKQDEGRAAVDVAESVDVKQPKYKKKSATKAECIPQSASPSAEGGRPKRQAAVMAKKFLQDLLLVEGSQQEASASDVPQSNHDKKKSSDKRTAFLESGEHAESFTDDSRDEDFIPEDGTCDSITELYSDGDSWDEESKDSELRSQSEKQRRATRSLLPCDRMSFFHEALQRTREHRRIHYSSSVYPQWVPLITDWTLLSTSDSVKYLPKESRSPRFEIRREAFPEALQIHQLHRFEALPLDSRAWDLNFFVGGPVWSLDWSPTPNGSLSNQHVALYANSSALDLHKLNQIHRELALLQVWNLGPLQSTKRSLFQPALAYGVALDFGCIWDMKFCPSGSWEDPTAPVKVPRMARMGLLAAAFSDGKVRVFSLPHAEDLPQAQLADAEGSQPAEQKIYKVKPVVTLEVGAVNSQASSTNGACFCLAWSPLQSHSHLAVGFYDGSVGLWDLTTKSSLLRVKKPDGNVILYPYNTFSAHDNLVKSLAWCPMNKNFLVTASHDRWIKFWDVRRAEEPSSAIRRHQNTEVAWLLHSCGVVVAQENCYAAYGVNGIHYLDYGFLGYKPYLFNPRVGTIWSVSGSDWLNAVFSGESTGEVIGAILPNFWKNPHNIKHPYYSRFPVYATQLKDAPCNEEGHREEASLPSSTLNEQNVTVVATDGNLSKYTVVFHDTDLTCFDDTNNREPFQNMNFTSSNHATLEGKLPITGIHKVRINPNLDAHVWILSAGFSGIIRAHNVFAMNTVLTDPPNEACQSNASESTKQI</sequence>
<dbReference type="SUPFAM" id="SSF50978">
    <property type="entry name" value="WD40 repeat-like"/>
    <property type="match status" value="1"/>
</dbReference>
<dbReference type="Pfam" id="PF00400">
    <property type="entry name" value="WD40"/>
    <property type="match status" value="1"/>
</dbReference>
<accession>A0AAJ7TGE0</accession>
<dbReference type="GO" id="GO:0000127">
    <property type="term" value="C:transcription factor TFIIIC complex"/>
    <property type="evidence" value="ECO:0007669"/>
    <property type="project" value="TreeGrafter"/>
</dbReference>
<keyword evidence="4" id="KW-0804">Transcription</keyword>
<evidence type="ECO:0000256" key="4">
    <source>
        <dbReference type="ARBA" id="ARBA00023163"/>
    </source>
</evidence>
<dbReference type="KEGG" id="pmrn:116946518"/>
<feature type="repeat" description="WD" evidence="6">
    <location>
        <begin position="731"/>
        <end position="773"/>
    </location>
</feature>
<dbReference type="PANTHER" id="PTHR15052">
    <property type="entry name" value="RNA POLYMERASE III TRANSCRIPTION INITIATION FACTOR COMPLEX SUBUNIT"/>
    <property type="match status" value="1"/>
</dbReference>
<dbReference type="PROSITE" id="PS50294">
    <property type="entry name" value="WD_REPEATS_REGION"/>
    <property type="match status" value="1"/>
</dbReference>
<feature type="compositionally biased region" description="Polar residues" evidence="7">
    <location>
        <begin position="328"/>
        <end position="339"/>
    </location>
</feature>
<reference evidence="9 10" key="1">
    <citation type="submission" date="2025-04" db="UniProtKB">
        <authorList>
            <consortium name="RefSeq"/>
        </authorList>
    </citation>
    <scope>IDENTIFICATION</scope>
    <source>
        <tissue evidence="9 10">Sperm</tissue>
    </source>
</reference>
<dbReference type="InterPro" id="IPR019775">
    <property type="entry name" value="WD40_repeat_CS"/>
</dbReference>
<evidence type="ECO:0000256" key="2">
    <source>
        <dbReference type="ARBA" id="ARBA00022574"/>
    </source>
</evidence>
<evidence type="ECO:0000256" key="1">
    <source>
        <dbReference type="ARBA" id="ARBA00004123"/>
    </source>
</evidence>
<evidence type="ECO:0000313" key="10">
    <source>
        <dbReference type="RefSeq" id="XP_032817377.1"/>
    </source>
</evidence>